<evidence type="ECO:0000256" key="11">
    <source>
        <dbReference type="HAMAP-Rule" id="MF_02079"/>
    </source>
</evidence>
<evidence type="ECO:0000313" key="13">
    <source>
        <dbReference type="Proteomes" id="UP000595362"/>
    </source>
</evidence>
<dbReference type="InterPro" id="IPR018365">
    <property type="entry name" value="Cell_cycle_FtsW-rel_CS"/>
</dbReference>
<dbReference type="HAMAP" id="MF_02079">
    <property type="entry name" value="PGT_RodA"/>
    <property type="match status" value="1"/>
</dbReference>
<feature type="transmembrane region" description="Helical" evidence="11">
    <location>
        <begin position="79"/>
        <end position="98"/>
    </location>
</feature>
<feature type="transmembrane region" description="Helical" evidence="11">
    <location>
        <begin position="20"/>
        <end position="43"/>
    </location>
</feature>
<dbReference type="PANTHER" id="PTHR30474">
    <property type="entry name" value="CELL CYCLE PROTEIN"/>
    <property type="match status" value="1"/>
</dbReference>
<keyword evidence="9 11" id="KW-0472">Membrane</keyword>
<reference evidence="12 13" key="1">
    <citation type="submission" date="2020-07" db="EMBL/GenBank/DDBJ databases">
        <title>Huge and variable diversity of episymbiotic CPR bacteria and DPANN archaea in groundwater ecosystems.</title>
        <authorList>
            <person name="He C.Y."/>
            <person name="Keren R."/>
            <person name="Whittaker M."/>
            <person name="Farag I.F."/>
            <person name="Doudna J."/>
            <person name="Cate J.H.D."/>
            <person name="Banfield J.F."/>
        </authorList>
    </citation>
    <scope>NUCLEOTIDE SEQUENCE [LARGE SCALE GENOMIC DNA]</scope>
    <source>
        <strain evidence="12">NC_groundwater_70_Ag_B-0.1um_54_66</strain>
    </source>
</reference>
<gene>
    <name evidence="11 12" type="primary">rodA</name>
    <name evidence="12" type="ORF">HYS17_11185</name>
</gene>
<evidence type="ECO:0000256" key="10">
    <source>
        <dbReference type="ARBA" id="ARBA00023316"/>
    </source>
</evidence>
<feature type="transmembrane region" description="Helical" evidence="11">
    <location>
        <begin position="345"/>
        <end position="368"/>
    </location>
</feature>
<feature type="transmembrane region" description="Helical" evidence="11">
    <location>
        <begin position="279"/>
        <end position="300"/>
    </location>
</feature>
<dbReference type="GO" id="GO:0008955">
    <property type="term" value="F:peptidoglycan glycosyltransferase activity"/>
    <property type="evidence" value="ECO:0007669"/>
    <property type="project" value="UniProtKB-UniRule"/>
</dbReference>
<dbReference type="GO" id="GO:0051301">
    <property type="term" value="P:cell division"/>
    <property type="evidence" value="ECO:0007669"/>
    <property type="project" value="InterPro"/>
</dbReference>
<evidence type="ECO:0000313" key="12">
    <source>
        <dbReference type="EMBL" id="QQG36041.1"/>
    </source>
</evidence>
<dbReference type="PROSITE" id="PS00428">
    <property type="entry name" value="FTSW_RODA_SPOVE"/>
    <property type="match status" value="1"/>
</dbReference>
<evidence type="ECO:0000256" key="3">
    <source>
        <dbReference type="ARBA" id="ARBA00022676"/>
    </source>
</evidence>
<evidence type="ECO:0000256" key="5">
    <source>
        <dbReference type="ARBA" id="ARBA00022692"/>
    </source>
</evidence>
<dbReference type="PANTHER" id="PTHR30474:SF1">
    <property type="entry name" value="PEPTIDOGLYCAN GLYCOSYLTRANSFERASE MRDB"/>
    <property type="match status" value="1"/>
</dbReference>
<dbReference type="GO" id="GO:0005886">
    <property type="term" value="C:plasma membrane"/>
    <property type="evidence" value="ECO:0007669"/>
    <property type="project" value="UniProtKB-SubCell"/>
</dbReference>
<evidence type="ECO:0000256" key="4">
    <source>
        <dbReference type="ARBA" id="ARBA00022679"/>
    </source>
</evidence>
<dbReference type="InterPro" id="IPR001182">
    <property type="entry name" value="FtsW/RodA"/>
</dbReference>
<evidence type="ECO:0000256" key="8">
    <source>
        <dbReference type="ARBA" id="ARBA00022989"/>
    </source>
</evidence>
<evidence type="ECO:0000256" key="2">
    <source>
        <dbReference type="ARBA" id="ARBA00022475"/>
    </source>
</evidence>
<dbReference type="GO" id="GO:0009252">
    <property type="term" value="P:peptidoglycan biosynthetic process"/>
    <property type="evidence" value="ECO:0007669"/>
    <property type="project" value="UniProtKB-UniRule"/>
</dbReference>
<keyword evidence="10 11" id="KW-0961">Cell wall biogenesis/degradation</keyword>
<dbReference type="GO" id="GO:0032153">
    <property type="term" value="C:cell division site"/>
    <property type="evidence" value="ECO:0007669"/>
    <property type="project" value="TreeGrafter"/>
</dbReference>
<comment type="similarity">
    <text evidence="11">Belongs to the SEDS family. MrdB/RodA subfamily.</text>
</comment>
<dbReference type="AlphaFoldDB" id="A0A7T5R247"/>
<comment type="catalytic activity">
    <reaction evidence="11">
        <text>[GlcNAc-(1-&gt;4)-Mur2Ac(oyl-L-Ala-gamma-D-Glu-L-Lys-D-Ala-D-Ala)](n)-di-trans,octa-cis-undecaprenyl diphosphate + beta-D-GlcNAc-(1-&gt;4)-Mur2Ac(oyl-L-Ala-gamma-D-Glu-L-Lys-D-Ala-D-Ala)-di-trans,octa-cis-undecaprenyl diphosphate = [GlcNAc-(1-&gt;4)-Mur2Ac(oyl-L-Ala-gamma-D-Glu-L-Lys-D-Ala-D-Ala)](n+1)-di-trans,octa-cis-undecaprenyl diphosphate + di-trans,octa-cis-undecaprenyl diphosphate + H(+)</text>
        <dbReference type="Rhea" id="RHEA:23708"/>
        <dbReference type="Rhea" id="RHEA-COMP:9602"/>
        <dbReference type="Rhea" id="RHEA-COMP:9603"/>
        <dbReference type="ChEBI" id="CHEBI:15378"/>
        <dbReference type="ChEBI" id="CHEBI:58405"/>
        <dbReference type="ChEBI" id="CHEBI:60033"/>
        <dbReference type="ChEBI" id="CHEBI:78435"/>
        <dbReference type="EC" id="2.4.99.28"/>
    </reaction>
</comment>
<dbReference type="GO" id="GO:0008360">
    <property type="term" value="P:regulation of cell shape"/>
    <property type="evidence" value="ECO:0007669"/>
    <property type="project" value="UniProtKB-KW"/>
</dbReference>
<dbReference type="Pfam" id="PF01098">
    <property type="entry name" value="FTSW_RODA_SPOVE"/>
    <property type="match status" value="1"/>
</dbReference>
<feature type="transmembrane region" description="Helical" evidence="11">
    <location>
        <begin position="145"/>
        <end position="167"/>
    </location>
</feature>
<keyword evidence="7 11" id="KW-0573">Peptidoglycan synthesis</keyword>
<feature type="transmembrane region" description="Helical" evidence="11">
    <location>
        <begin position="55"/>
        <end position="73"/>
    </location>
</feature>
<comment type="function">
    <text evidence="11">Peptidoglycan polymerase that is essential for cell wall elongation.</text>
</comment>
<accession>A0A7T5R247</accession>
<feature type="transmembrane region" description="Helical" evidence="11">
    <location>
        <begin position="188"/>
        <end position="209"/>
    </location>
</feature>
<protein>
    <recommendedName>
        <fullName evidence="11">Peptidoglycan glycosyltransferase RodA</fullName>
        <shortName evidence="11">PGT</shortName>
        <ecNumber evidence="11">2.4.99.28</ecNumber>
    </recommendedName>
    <alternativeName>
        <fullName evidence="11">Cell elongation protein RodA</fullName>
    </alternativeName>
    <alternativeName>
        <fullName evidence="11">Cell wall polymerase</fullName>
    </alternativeName>
    <alternativeName>
        <fullName evidence="11">Peptidoglycan polymerase</fullName>
        <shortName evidence="11">PG polymerase</shortName>
    </alternativeName>
</protein>
<dbReference type="NCBIfam" id="TIGR02210">
    <property type="entry name" value="rodA_shape"/>
    <property type="match status" value="1"/>
</dbReference>
<feature type="transmembrane region" description="Helical" evidence="11">
    <location>
        <begin position="312"/>
        <end position="339"/>
    </location>
</feature>
<evidence type="ECO:0000256" key="6">
    <source>
        <dbReference type="ARBA" id="ARBA00022960"/>
    </source>
</evidence>
<keyword evidence="8 11" id="KW-1133">Transmembrane helix</keyword>
<organism evidence="12 13">
    <name type="scientific">Micavibrio aeruginosavorus</name>
    <dbReference type="NCBI Taxonomy" id="349221"/>
    <lineage>
        <taxon>Bacteria</taxon>
        <taxon>Pseudomonadati</taxon>
        <taxon>Bdellovibrionota</taxon>
        <taxon>Bdellovibrionia</taxon>
        <taxon>Bdellovibrionales</taxon>
        <taxon>Pseudobdellovibrionaceae</taxon>
        <taxon>Micavibrio</taxon>
    </lineage>
</organism>
<evidence type="ECO:0000256" key="7">
    <source>
        <dbReference type="ARBA" id="ARBA00022984"/>
    </source>
</evidence>
<evidence type="ECO:0000256" key="9">
    <source>
        <dbReference type="ARBA" id="ARBA00023136"/>
    </source>
</evidence>
<keyword evidence="3 11" id="KW-0328">Glycosyltransferase</keyword>
<dbReference type="UniPathway" id="UPA00219"/>
<dbReference type="EMBL" id="CP066681">
    <property type="protein sequence ID" value="QQG36041.1"/>
    <property type="molecule type" value="Genomic_DNA"/>
</dbReference>
<dbReference type="GO" id="GO:0015648">
    <property type="term" value="F:lipid-linked peptidoglycan transporter activity"/>
    <property type="evidence" value="ECO:0007669"/>
    <property type="project" value="TreeGrafter"/>
</dbReference>
<dbReference type="InterPro" id="IPR011923">
    <property type="entry name" value="RodA/MrdB"/>
</dbReference>
<dbReference type="Proteomes" id="UP000595362">
    <property type="component" value="Chromosome"/>
</dbReference>
<sequence>MALSFDIHTEQTLAQKIINLNWGLMALIFLIAAIGFVALYSAAAGHFEPWASKQIVRFAIFFVMMAGIALIDIRFWYKISYPLFGIGFILLVIVEFMGQIGMGAQRWINLGFIQIQPSELMKIATLMALARYFHTSTLEDMRRLSYLLVPALMVLLPVGLVLLQPNLGTAMIMMVNGATMLFIAGAPVWLYLLGLASLTALVPLVWHFYMHDYQKQRVLTFLNPESDPLGSGYHITQSKIALGSGGIDGRGFLQGTQSKLNFLPEKQTDFIFTLWAEEWGLLGGVFLLLLFGLVFLYCGWIAFRCRHAYGRFLVFGLMVNFSLYMFINVAMVMGLIPVVGIPLPLVSYGGTAMMACMIGFGLIMSASIHRDSKLAKF</sequence>
<name>A0A7T5R247_9BACT</name>
<comment type="subcellular location">
    <subcellularLocation>
        <location evidence="11">Cell membrane</location>
        <topology evidence="11">Multi-pass membrane protein</topology>
    </subcellularLocation>
    <subcellularLocation>
        <location evidence="1">Membrane</location>
        <topology evidence="1">Multi-pass membrane protein</topology>
    </subcellularLocation>
</comment>
<keyword evidence="4 11" id="KW-0808">Transferase</keyword>
<evidence type="ECO:0000256" key="1">
    <source>
        <dbReference type="ARBA" id="ARBA00004141"/>
    </source>
</evidence>
<dbReference type="GO" id="GO:0071555">
    <property type="term" value="P:cell wall organization"/>
    <property type="evidence" value="ECO:0007669"/>
    <property type="project" value="UniProtKB-KW"/>
</dbReference>
<keyword evidence="2 11" id="KW-1003">Cell membrane</keyword>
<keyword evidence="5 11" id="KW-0812">Transmembrane</keyword>
<proteinExistence type="inferred from homology"/>
<keyword evidence="6 11" id="KW-0133">Cell shape</keyword>
<comment type="pathway">
    <text evidence="11">Cell wall biogenesis; peptidoglycan biosynthesis.</text>
</comment>
<dbReference type="EC" id="2.4.99.28" evidence="11"/>